<evidence type="ECO:0000256" key="7">
    <source>
        <dbReference type="ARBA" id="ARBA00023136"/>
    </source>
</evidence>
<feature type="domain" description="V-ATPase proteolipid subunit C-like" evidence="9">
    <location>
        <begin position="92"/>
        <end position="150"/>
    </location>
</feature>
<name>A0A498D433_9FIRM</name>
<keyword evidence="10" id="KW-0378">Hydrolase</keyword>
<feature type="domain" description="V-ATPase proteolipid subunit C-like" evidence="9">
    <location>
        <begin position="11"/>
        <end position="69"/>
    </location>
</feature>
<dbReference type="GO" id="GO:0015078">
    <property type="term" value="F:proton transmembrane transporter activity"/>
    <property type="evidence" value="ECO:0007669"/>
    <property type="project" value="InterPro"/>
</dbReference>
<sequence length="160" mass="16309">MSSLGIAFALLGAALAALMAGIGSAIGVGMAGEAAAGAVTEDPNRFGKVLILQLLPGTQGIYGLLIAFITLTQIGILGGDPNISLVKGLLYFAACMPMAFVGLWSAIRQARASVASISMICKRPETFGKSMIFPAMVETYAILALLVSILSIFGVGGLSL</sequence>
<gene>
    <name evidence="10" type="ORF">D4A47_00125</name>
</gene>
<dbReference type="Gene3D" id="1.20.120.610">
    <property type="entry name" value="lithium bound rotor ring of v- atpase"/>
    <property type="match status" value="1"/>
</dbReference>
<evidence type="ECO:0000313" key="11">
    <source>
        <dbReference type="Proteomes" id="UP000276301"/>
    </source>
</evidence>
<accession>A0A498D433</accession>
<protein>
    <submittedName>
        <fullName evidence="10">V-type ATP synthase subunit K</fullName>
        <ecNumber evidence="10">3.6.3.14</ecNumber>
    </submittedName>
</protein>
<dbReference type="FunFam" id="1.20.120.610:FF:000005">
    <property type="entry name" value="V-type sodium ATPase subunit K"/>
    <property type="match status" value="1"/>
</dbReference>
<evidence type="ECO:0000256" key="2">
    <source>
        <dbReference type="ARBA" id="ARBA00007296"/>
    </source>
</evidence>
<dbReference type="EC" id="3.6.3.14" evidence="10"/>
<dbReference type="CDD" id="cd18179">
    <property type="entry name" value="ATP-synt_Vo_Ao_c_NTPK_rpt1"/>
    <property type="match status" value="1"/>
</dbReference>
<evidence type="ECO:0000256" key="5">
    <source>
        <dbReference type="ARBA" id="ARBA00022989"/>
    </source>
</evidence>
<evidence type="ECO:0000256" key="3">
    <source>
        <dbReference type="ARBA" id="ARBA00022448"/>
    </source>
</evidence>
<dbReference type="RefSeq" id="WP_101550457.1">
    <property type="nucleotide sequence ID" value="NZ_DBFBJK010000453.1"/>
</dbReference>
<keyword evidence="6" id="KW-0406">Ion transport</keyword>
<dbReference type="EMBL" id="RCHT01000001">
    <property type="protein sequence ID" value="RLL14431.1"/>
    <property type="molecule type" value="Genomic_DNA"/>
</dbReference>
<keyword evidence="5 8" id="KW-1133">Transmembrane helix</keyword>
<evidence type="ECO:0000256" key="1">
    <source>
        <dbReference type="ARBA" id="ARBA00004141"/>
    </source>
</evidence>
<feature type="transmembrane region" description="Helical" evidence="8">
    <location>
        <begin position="89"/>
        <end position="107"/>
    </location>
</feature>
<dbReference type="CDD" id="cd18180">
    <property type="entry name" value="ATP-synt_Vo_Ao_c_NTPK_rpt2"/>
    <property type="match status" value="1"/>
</dbReference>
<keyword evidence="3" id="KW-0813">Transport</keyword>
<keyword evidence="11" id="KW-1185">Reference proteome</keyword>
<reference evidence="10 11" key="1">
    <citation type="submission" date="2018-10" db="EMBL/GenBank/DDBJ databases">
        <title>Anaerotruncus faecis sp. nov., isolated from human feces.</title>
        <authorList>
            <person name="Wang Y.-J."/>
        </authorList>
    </citation>
    <scope>NUCLEOTIDE SEQUENCE [LARGE SCALE GENOMIC DNA]</scope>
    <source>
        <strain evidence="10 11">22A2-44</strain>
    </source>
</reference>
<evidence type="ECO:0000259" key="9">
    <source>
        <dbReference type="Pfam" id="PF00137"/>
    </source>
</evidence>
<dbReference type="GO" id="GO:0016787">
    <property type="term" value="F:hydrolase activity"/>
    <property type="evidence" value="ECO:0007669"/>
    <property type="project" value="UniProtKB-KW"/>
</dbReference>
<feature type="transmembrane region" description="Helical" evidence="8">
    <location>
        <begin position="60"/>
        <end position="77"/>
    </location>
</feature>
<comment type="caution">
    <text evidence="10">The sequence shown here is derived from an EMBL/GenBank/DDBJ whole genome shotgun (WGS) entry which is preliminary data.</text>
</comment>
<organism evidence="10 11">
    <name type="scientific">Anaerotruncus massiliensis</name>
    <name type="common">ex Liu et al. 2021</name>
    <dbReference type="NCBI Taxonomy" id="2321404"/>
    <lineage>
        <taxon>Bacteria</taxon>
        <taxon>Bacillati</taxon>
        <taxon>Bacillota</taxon>
        <taxon>Clostridia</taxon>
        <taxon>Eubacteriales</taxon>
        <taxon>Oscillospiraceae</taxon>
        <taxon>Anaerotruncus</taxon>
    </lineage>
</organism>
<proteinExistence type="inferred from homology"/>
<keyword evidence="7 8" id="KW-0472">Membrane</keyword>
<feature type="transmembrane region" description="Helical" evidence="8">
    <location>
        <begin position="140"/>
        <end position="158"/>
    </location>
</feature>
<dbReference type="AlphaFoldDB" id="A0A498D433"/>
<dbReference type="PANTHER" id="PTHR10263">
    <property type="entry name" value="V-TYPE PROTON ATPASE PROTEOLIPID SUBUNIT"/>
    <property type="match status" value="1"/>
</dbReference>
<dbReference type="SUPFAM" id="SSF81333">
    <property type="entry name" value="F1F0 ATP synthase subunit C"/>
    <property type="match status" value="2"/>
</dbReference>
<dbReference type="GO" id="GO:0033177">
    <property type="term" value="C:proton-transporting two-sector ATPase complex, proton-transporting domain"/>
    <property type="evidence" value="ECO:0007669"/>
    <property type="project" value="InterPro"/>
</dbReference>
<dbReference type="NCBIfam" id="NF005124">
    <property type="entry name" value="PRK06558.1"/>
    <property type="match status" value="1"/>
</dbReference>
<evidence type="ECO:0000256" key="6">
    <source>
        <dbReference type="ARBA" id="ARBA00023065"/>
    </source>
</evidence>
<comment type="subcellular location">
    <subcellularLocation>
        <location evidence="1">Membrane</location>
        <topology evidence="1">Multi-pass membrane protein</topology>
    </subcellularLocation>
</comment>
<evidence type="ECO:0000313" key="10">
    <source>
        <dbReference type="EMBL" id="RLL14431.1"/>
    </source>
</evidence>
<evidence type="ECO:0000256" key="4">
    <source>
        <dbReference type="ARBA" id="ARBA00022692"/>
    </source>
</evidence>
<dbReference type="Proteomes" id="UP000276301">
    <property type="component" value="Unassembled WGS sequence"/>
</dbReference>
<keyword evidence="4 8" id="KW-0812">Transmembrane</keyword>
<comment type="similarity">
    <text evidence="2">Belongs to the V-ATPase proteolipid subunit family.</text>
</comment>
<evidence type="ECO:0000256" key="8">
    <source>
        <dbReference type="SAM" id="Phobius"/>
    </source>
</evidence>
<dbReference type="Pfam" id="PF00137">
    <property type="entry name" value="ATP-synt_C"/>
    <property type="match status" value="2"/>
</dbReference>
<dbReference type="InterPro" id="IPR035921">
    <property type="entry name" value="F/V-ATP_Csub_sf"/>
</dbReference>
<dbReference type="InterPro" id="IPR002379">
    <property type="entry name" value="ATPase_proteolipid_c-like_dom"/>
</dbReference>